<feature type="non-terminal residue" evidence="4">
    <location>
        <position position="1"/>
    </location>
</feature>
<sequence length="368" mass="41889">MPSKDPEGHEGVRRQPRARTYTAMDSHDRATGGARRNDHHTAVPHVQRVPRSAGSVTKQVCHHYLIQRPWSCSGSGSYASDNCEASQQRHWAEKIFEDTPKSVTGLRHRRESKCFGPSMLDINLGVTSQSVVLFKLRKGASLQLRRWSSHNEHPTCWTALFFKTWEKMVLFHCAFVALKFRCPFTRIMHPEDFALSGETRLFQGRIIDDGYEHSLAVYQEEKSGGLRLHAAVWSGELKKCPVWTAFVTHQSTSPQWIVRRSKHRIWLKEIYPHVFCKDYKKKHQLKKHGEFEIYFCEARGTLSCLPPSSSSLESEYLMVHTYACSVEYGILKPCADLLPLQPAADAFEDVFREPSETGSIIEANGAGG</sequence>
<dbReference type="Proteomes" id="UP000258309">
    <property type="component" value="Unassembled WGS sequence"/>
</dbReference>
<dbReference type="AlphaFoldDB" id="A0A3E2GRA2"/>
<dbReference type="InterPro" id="IPR057081">
    <property type="entry name" value="PH_N"/>
</dbReference>
<feature type="compositionally biased region" description="Basic and acidic residues" evidence="1">
    <location>
        <begin position="25"/>
        <end position="41"/>
    </location>
</feature>
<gene>
    <name evidence="4" type="ORF">B7463_g12653</name>
</gene>
<dbReference type="EMBL" id="NCSJ02000655">
    <property type="protein sequence ID" value="RFU23685.1"/>
    <property type="molecule type" value="Genomic_DNA"/>
</dbReference>
<organism evidence="4 5">
    <name type="scientific">Scytalidium lignicola</name>
    <name type="common">Hyphomycete</name>
    <dbReference type="NCBI Taxonomy" id="5539"/>
    <lineage>
        <taxon>Eukaryota</taxon>
        <taxon>Fungi</taxon>
        <taxon>Dikarya</taxon>
        <taxon>Ascomycota</taxon>
        <taxon>Pezizomycotina</taxon>
        <taxon>Leotiomycetes</taxon>
        <taxon>Leotiomycetes incertae sedis</taxon>
        <taxon>Scytalidium</taxon>
    </lineage>
</organism>
<reference evidence="4 5" key="1">
    <citation type="submission" date="2018-05" db="EMBL/GenBank/DDBJ databases">
        <title>Draft genome sequence of Scytalidium lignicola DSM 105466, a ubiquitous saprotrophic fungus.</title>
        <authorList>
            <person name="Buettner E."/>
            <person name="Gebauer A.M."/>
            <person name="Hofrichter M."/>
            <person name="Liers C."/>
            <person name="Kellner H."/>
        </authorList>
    </citation>
    <scope>NUCLEOTIDE SEQUENCE [LARGE SCALE GENOMIC DNA]</scope>
    <source>
        <strain evidence="4 5">DSM 105466</strain>
    </source>
</reference>
<feature type="compositionally biased region" description="Basic and acidic residues" evidence="1">
    <location>
        <begin position="1"/>
        <end position="13"/>
    </location>
</feature>
<dbReference type="Pfam" id="PF23076">
    <property type="entry name" value="PH_FT_C"/>
    <property type="match status" value="1"/>
</dbReference>
<evidence type="ECO:0000313" key="5">
    <source>
        <dbReference type="Proteomes" id="UP000258309"/>
    </source>
</evidence>
<evidence type="ECO:0000256" key="1">
    <source>
        <dbReference type="SAM" id="MobiDB-lite"/>
    </source>
</evidence>
<comment type="caution">
    <text evidence="4">The sequence shown here is derived from an EMBL/GenBank/DDBJ whole genome shotgun (WGS) entry which is preliminary data.</text>
</comment>
<dbReference type="Pfam" id="PF23074">
    <property type="entry name" value="PH_FT_N"/>
    <property type="match status" value="1"/>
</dbReference>
<feature type="domain" description="PH" evidence="3">
    <location>
        <begin position="200"/>
        <end position="299"/>
    </location>
</feature>
<name>A0A3E2GRA2_SCYLI</name>
<evidence type="ECO:0000259" key="3">
    <source>
        <dbReference type="Pfam" id="PF23076"/>
    </source>
</evidence>
<feature type="domain" description="PH" evidence="2">
    <location>
        <begin position="136"/>
        <end position="195"/>
    </location>
</feature>
<feature type="region of interest" description="Disordered" evidence="1">
    <location>
        <begin position="1"/>
        <end position="54"/>
    </location>
</feature>
<dbReference type="InterPro" id="IPR057082">
    <property type="entry name" value="PH_C"/>
</dbReference>
<evidence type="ECO:0000259" key="2">
    <source>
        <dbReference type="Pfam" id="PF23074"/>
    </source>
</evidence>
<protein>
    <submittedName>
        <fullName evidence="4">Uncharacterized protein</fullName>
    </submittedName>
</protein>
<accession>A0A3E2GRA2</accession>
<feature type="non-terminal residue" evidence="4">
    <location>
        <position position="368"/>
    </location>
</feature>
<evidence type="ECO:0000313" key="4">
    <source>
        <dbReference type="EMBL" id="RFU23685.1"/>
    </source>
</evidence>
<dbReference type="OrthoDB" id="5345571at2759"/>
<proteinExistence type="predicted"/>
<keyword evidence="5" id="KW-1185">Reference proteome</keyword>